<keyword evidence="1" id="KW-1133">Transmembrane helix</keyword>
<feature type="transmembrane region" description="Helical" evidence="1">
    <location>
        <begin position="325"/>
        <end position="351"/>
    </location>
</feature>
<keyword evidence="1" id="KW-0812">Transmembrane</keyword>
<feature type="transmembrane region" description="Helical" evidence="1">
    <location>
        <begin position="216"/>
        <end position="238"/>
    </location>
</feature>
<evidence type="ECO:0000313" key="3">
    <source>
        <dbReference type="EMBL" id="XCI28243.1"/>
    </source>
</evidence>
<dbReference type="InterPro" id="IPR011642">
    <property type="entry name" value="Gate_dom"/>
</dbReference>
<keyword evidence="1" id="KW-0472">Membrane</keyword>
<reference evidence="3" key="1">
    <citation type="journal article" date="2018" name="Antonie Van Leeuwenhoek">
        <title>Proteinivorax hydrogeniformans sp. nov., an anaerobic, haloalkaliphilic bacterium fermenting proteinaceous compounds with high hydrogen production.</title>
        <authorList>
            <person name="Boltyanskaya Y."/>
            <person name="Detkova E."/>
            <person name="Pimenov N."/>
            <person name="Kevbrin V."/>
        </authorList>
    </citation>
    <scope>NUCLEOTIDE SEQUENCE</scope>
    <source>
        <strain evidence="3">Z-710</strain>
    </source>
</reference>
<protein>
    <submittedName>
        <fullName evidence="3">YjiH family protein</fullName>
    </submittedName>
</protein>
<name>A0AAU8HSR4_9FIRM</name>
<feature type="domain" description="Nucleoside transporter/FeoB GTPase Gate" evidence="2">
    <location>
        <begin position="142"/>
        <end position="239"/>
    </location>
</feature>
<feature type="transmembrane region" description="Helical" evidence="1">
    <location>
        <begin position="57"/>
        <end position="80"/>
    </location>
</feature>
<feature type="transmembrane region" description="Helical" evidence="1">
    <location>
        <begin position="138"/>
        <end position="165"/>
    </location>
</feature>
<organism evidence="3">
    <name type="scientific">Proteinivorax hydrogeniformans</name>
    <dbReference type="NCBI Taxonomy" id="1826727"/>
    <lineage>
        <taxon>Bacteria</taxon>
        <taxon>Bacillati</taxon>
        <taxon>Bacillota</taxon>
        <taxon>Clostridia</taxon>
        <taxon>Eubacteriales</taxon>
        <taxon>Proteinivoracaceae</taxon>
        <taxon>Proteinivorax</taxon>
    </lineage>
</organism>
<feature type="transmembrane region" description="Helical" evidence="1">
    <location>
        <begin position="244"/>
        <end position="262"/>
    </location>
</feature>
<accession>A0AAU8HSR4</accession>
<feature type="transmembrane region" description="Helical" evidence="1">
    <location>
        <begin position="20"/>
        <end position="37"/>
    </location>
</feature>
<dbReference type="AlphaFoldDB" id="A0AAU8HSR4"/>
<gene>
    <name evidence="3" type="ORF">PRVXH_002195</name>
</gene>
<sequence>MIGLKNKKQLNNGIEIVNLLKFLIPSGIGVLLFITPIPKDGTLTIPIALLTDVFMNLFAQALPQGVTLMVAFSAVMSLICKFTNLTLSSKNISKLFNVSTPWLLIRVIGGIASLLVLFNKGPEFIWSDDTGGLLLYELAPILFTVFIFAGMFVPLLMDFGLLEFIGSILNKIMRPLFTLPGRSSIDCIASWLGDGTIGVVLTSKQYEEGYYTKREAAVIGATFSVVSITFCWVVIAQVGLPHMFLPFYLTVALAGFVAALILPRIPPLSKKQDSYNNDNKVEEKPIPQNHNRLTWGLVQATNKAAQSKEFSHYIRKGINNILDMWLGVLPVVMAFGTIALILAEFTPIFSILGTPFIPLLNILNIPEAAEASQTIIVGFADMFLPAILASSIESELTRFVIACVSVSQLIYLSEVGGVILGSKVPISLWELFIIFILRTLITLPIIAFVAHMIF</sequence>
<proteinExistence type="predicted"/>
<feature type="transmembrane region" description="Helical" evidence="1">
    <location>
        <begin position="101"/>
        <end position="118"/>
    </location>
</feature>
<evidence type="ECO:0000259" key="2">
    <source>
        <dbReference type="Pfam" id="PF07670"/>
    </source>
</evidence>
<dbReference type="Pfam" id="PF07670">
    <property type="entry name" value="Gate"/>
    <property type="match status" value="1"/>
</dbReference>
<feature type="transmembrane region" description="Helical" evidence="1">
    <location>
        <begin position="371"/>
        <end position="392"/>
    </location>
</feature>
<dbReference type="RefSeq" id="WP_353892817.1">
    <property type="nucleotide sequence ID" value="NZ_CP159485.1"/>
</dbReference>
<evidence type="ECO:0000256" key="1">
    <source>
        <dbReference type="SAM" id="Phobius"/>
    </source>
</evidence>
<feature type="transmembrane region" description="Helical" evidence="1">
    <location>
        <begin position="426"/>
        <end position="450"/>
    </location>
</feature>
<dbReference type="EMBL" id="CP159485">
    <property type="protein sequence ID" value="XCI28243.1"/>
    <property type="molecule type" value="Genomic_DNA"/>
</dbReference>
<reference evidence="3" key="2">
    <citation type="submission" date="2024-06" db="EMBL/GenBank/DDBJ databases">
        <authorList>
            <person name="Petrova K.O."/>
            <person name="Toshchakov S.V."/>
            <person name="Boltjanskaja Y.V."/>
            <person name="Kevbrin V.V."/>
        </authorList>
    </citation>
    <scope>NUCLEOTIDE SEQUENCE</scope>
    <source>
        <strain evidence="3">Z-710</strain>
    </source>
</reference>
<feature type="transmembrane region" description="Helical" evidence="1">
    <location>
        <begin position="399"/>
        <end position="420"/>
    </location>
</feature>